<name>X0ZMI0_9ZZZZ</name>
<protein>
    <submittedName>
        <fullName evidence="1">Uncharacterized protein</fullName>
    </submittedName>
</protein>
<feature type="non-terminal residue" evidence="1">
    <location>
        <position position="36"/>
    </location>
</feature>
<evidence type="ECO:0000313" key="1">
    <source>
        <dbReference type="EMBL" id="GAG70584.1"/>
    </source>
</evidence>
<reference evidence="1" key="1">
    <citation type="journal article" date="2014" name="Front. Microbiol.">
        <title>High frequency of phylogenetically diverse reductive dehalogenase-homologous genes in deep subseafloor sedimentary metagenomes.</title>
        <authorList>
            <person name="Kawai M."/>
            <person name="Futagami T."/>
            <person name="Toyoda A."/>
            <person name="Takaki Y."/>
            <person name="Nishi S."/>
            <person name="Hori S."/>
            <person name="Arai W."/>
            <person name="Tsubouchi T."/>
            <person name="Morono Y."/>
            <person name="Uchiyama I."/>
            <person name="Ito T."/>
            <person name="Fujiyama A."/>
            <person name="Inagaki F."/>
            <person name="Takami H."/>
        </authorList>
    </citation>
    <scope>NUCLEOTIDE SEQUENCE</scope>
    <source>
        <strain evidence="1">Expedition CK06-06</strain>
    </source>
</reference>
<sequence>MAYMALFAAVAMYICVRIFNTDKILTARFSFRKVRK</sequence>
<proteinExistence type="predicted"/>
<accession>X0ZMI0</accession>
<organism evidence="1">
    <name type="scientific">marine sediment metagenome</name>
    <dbReference type="NCBI Taxonomy" id="412755"/>
    <lineage>
        <taxon>unclassified sequences</taxon>
        <taxon>metagenomes</taxon>
        <taxon>ecological metagenomes</taxon>
    </lineage>
</organism>
<dbReference type="AlphaFoldDB" id="X0ZMI0"/>
<gene>
    <name evidence="1" type="ORF">S01H4_18539</name>
</gene>
<comment type="caution">
    <text evidence="1">The sequence shown here is derived from an EMBL/GenBank/DDBJ whole genome shotgun (WGS) entry which is preliminary data.</text>
</comment>
<dbReference type="EMBL" id="BART01008225">
    <property type="protein sequence ID" value="GAG70584.1"/>
    <property type="molecule type" value="Genomic_DNA"/>
</dbReference>